<dbReference type="OrthoDB" id="3700141at2"/>
<dbReference type="KEGG" id="snw:BBN63_17620"/>
<accession>A0A1U9QU52</accession>
<name>A0A1U9QU52_STRNV</name>
<reference evidence="2 3" key="1">
    <citation type="submission" date="2016-11" db="EMBL/GenBank/DDBJ databases">
        <title>Complete genome sequence of Streptomyces niveus SCSIO 3406.</title>
        <authorList>
            <person name="Zhu Q."/>
            <person name="Cheng W."/>
            <person name="Song Y."/>
            <person name="Li Q."/>
            <person name="Ju J."/>
        </authorList>
    </citation>
    <scope>NUCLEOTIDE SEQUENCE [LARGE SCALE GENOMIC DNA]</scope>
    <source>
        <strain evidence="2 3">SCSIO 3406</strain>
    </source>
</reference>
<protein>
    <submittedName>
        <fullName evidence="2">Uncharacterized protein</fullName>
    </submittedName>
</protein>
<gene>
    <name evidence="2" type="ORF">BBN63_17620</name>
</gene>
<evidence type="ECO:0000256" key="1">
    <source>
        <dbReference type="SAM" id="MobiDB-lite"/>
    </source>
</evidence>
<dbReference type="EMBL" id="CP018047">
    <property type="protein sequence ID" value="AQU67788.1"/>
    <property type="molecule type" value="Genomic_DNA"/>
</dbReference>
<organism evidence="2 3">
    <name type="scientific">Streptomyces niveus</name>
    <name type="common">Streptomyces spheroides</name>
    <dbReference type="NCBI Taxonomy" id="193462"/>
    <lineage>
        <taxon>Bacteria</taxon>
        <taxon>Bacillati</taxon>
        <taxon>Actinomycetota</taxon>
        <taxon>Actinomycetes</taxon>
        <taxon>Kitasatosporales</taxon>
        <taxon>Streptomycetaceae</taxon>
        <taxon>Streptomyces</taxon>
    </lineage>
</organism>
<sequence>MRGTAVPQPQRREITYTDELLADRTVHRRYSDGGQEWRSAVGGGARRVVQWRDERGGSGTDELLGGRIVKRVYANGRSPIYGREAGYGRTLWSDGVLTVNRTSFGGRLGTVLGAVTAGAVIGGLAMPPSFLSPEEEEELRRQAEASSSGGGGDGGGGGDAGYGDWGDGSGDSDDDFG</sequence>
<evidence type="ECO:0000313" key="3">
    <source>
        <dbReference type="Proteomes" id="UP000189677"/>
    </source>
</evidence>
<evidence type="ECO:0000313" key="2">
    <source>
        <dbReference type="EMBL" id="AQU67788.1"/>
    </source>
</evidence>
<keyword evidence="3" id="KW-1185">Reference proteome</keyword>
<dbReference type="AlphaFoldDB" id="A0A1U9QU52"/>
<proteinExistence type="predicted"/>
<feature type="region of interest" description="Disordered" evidence="1">
    <location>
        <begin position="128"/>
        <end position="177"/>
    </location>
</feature>
<dbReference type="Proteomes" id="UP000189677">
    <property type="component" value="Chromosome"/>
</dbReference>
<feature type="compositionally biased region" description="Gly residues" evidence="1">
    <location>
        <begin position="148"/>
        <end position="169"/>
    </location>
</feature>